<evidence type="ECO:0000313" key="8">
    <source>
        <dbReference type="EMBL" id="MBC3899242.1"/>
    </source>
</evidence>
<dbReference type="Gene3D" id="2.70.150.10">
    <property type="entry name" value="Calcium-transporting ATPase, cytoplasmic transduction domain A"/>
    <property type="match status" value="1"/>
</dbReference>
<dbReference type="InterPro" id="IPR044492">
    <property type="entry name" value="P_typ_ATPase_HD_dom"/>
</dbReference>
<dbReference type="InterPro" id="IPR023298">
    <property type="entry name" value="ATPase_P-typ_TM_dom_sf"/>
</dbReference>
<dbReference type="InterPro" id="IPR023214">
    <property type="entry name" value="HAD_sf"/>
</dbReference>
<name>A0ABR6YVW0_9FIRM</name>
<dbReference type="SFLD" id="SFLDG00002">
    <property type="entry name" value="C1.7:_P-type_atpase_like"/>
    <property type="match status" value="1"/>
</dbReference>
<feature type="transmembrane region" description="Helical" evidence="6">
    <location>
        <begin position="718"/>
        <end position="740"/>
    </location>
</feature>
<evidence type="ECO:0000256" key="3">
    <source>
        <dbReference type="ARBA" id="ARBA00022967"/>
    </source>
</evidence>
<dbReference type="CDD" id="cd02609">
    <property type="entry name" value="P-type_ATPase"/>
    <property type="match status" value="1"/>
</dbReference>
<feature type="transmembrane region" description="Helical" evidence="6">
    <location>
        <begin position="251"/>
        <end position="273"/>
    </location>
</feature>
<organism evidence="8 9">
    <name type="scientific">Acetobacterium malicum</name>
    <dbReference type="NCBI Taxonomy" id="52692"/>
    <lineage>
        <taxon>Bacteria</taxon>
        <taxon>Bacillati</taxon>
        <taxon>Bacillota</taxon>
        <taxon>Clostridia</taxon>
        <taxon>Eubacteriales</taxon>
        <taxon>Eubacteriaceae</taxon>
        <taxon>Acetobacterium</taxon>
    </lineage>
</organism>
<dbReference type="SFLD" id="SFLDS00003">
    <property type="entry name" value="Haloacid_Dehalogenase"/>
    <property type="match status" value="1"/>
</dbReference>
<dbReference type="Pfam" id="PF00122">
    <property type="entry name" value="E1-E2_ATPase"/>
    <property type="match status" value="1"/>
</dbReference>
<dbReference type="InterPro" id="IPR036412">
    <property type="entry name" value="HAD-like_sf"/>
</dbReference>
<evidence type="ECO:0000256" key="5">
    <source>
        <dbReference type="ARBA" id="ARBA00023136"/>
    </source>
</evidence>
<dbReference type="InterPro" id="IPR001757">
    <property type="entry name" value="P_typ_ATPase"/>
</dbReference>
<feature type="transmembrane region" description="Helical" evidence="6">
    <location>
        <begin position="44"/>
        <end position="62"/>
    </location>
</feature>
<keyword evidence="5 6" id="KW-0472">Membrane</keyword>
<accession>A0ABR6YVW0</accession>
<evidence type="ECO:0000256" key="2">
    <source>
        <dbReference type="ARBA" id="ARBA00022692"/>
    </source>
</evidence>
<feature type="transmembrane region" description="Helical" evidence="6">
    <location>
        <begin position="68"/>
        <end position="86"/>
    </location>
</feature>
<evidence type="ECO:0000259" key="7">
    <source>
        <dbReference type="Pfam" id="PF00122"/>
    </source>
</evidence>
<dbReference type="Gene3D" id="3.40.1110.10">
    <property type="entry name" value="Calcium-transporting ATPase, cytoplasmic domain N"/>
    <property type="match status" value="1"/>
</dbReference>
<feature type="transmembrane region" description="Helical" evidence="6">
    <location>
        <begin position="620"/>
        <end position="642"/>
    </location>
</feature>
<dbReference type="EMBL" id="WJBE01000004">
    <property type="protein sequence ID" value="MBC3899242.1"/>
    <property type="molecule type" value="Genomic_DNA"/>
</dbReference>
<dbReference type="SUPFAM" id="SSF81653">
    <property type="entry name" value="Calcium ATPase, transduction domain A"/>
    <property type="match status" value="1"/>
</dbReference>
<dbReference type="PRINTS" id="PR00119">
    <property type="entry name" value="CATATPASE"/>
</dbReference>
<dbReference type="InterPro" id="IPR008250">
    <property type="entry name" value="ATPase_P-typ_transduc_dom_A_sf"/>
</dbReference>
<dbReference type="InterPro" id="IPR023299">
    <property type="entry name" value="ATPase_P-typ_cyto_dom_N"/>
</dbReference>
<feature type="transmembrane region" description="Helical" evidence="6">
    <location>
        <begin position="688"/>
        <end position="706"/>
    </location>
</feature>
<dbReference type="SFLD" id="SFLDF00027">
    <property type="entry name" value="p-type_atpase"/>
    <property type="match status" value="1"/>
</dbReference>
<feature type="transmembrane region" description="Helical" evidence="6">
    <location>
        <begin position="593"/>
        <end position="614"/>
    </location>
</feature>
<dbReference type="PRINTS" id="PR00120">
    <property type="entry name" value="HATPASE"/>
</dbReference>
<protein>
    <submittedName>
        <fullName evidence="8">HAD-IC family P-type ATPase</fullName>
    </submittedName>
</protein>
<dbReference type="Gene3D" id="1.20.1110.10">
    <property type="entry name" value="Calcium-transporting ATPase, transmembrane domain"/>
    <property type="match status" value="1"/>
</dbReference>
<dbReference type="NCBIfam" id="TIGR01494">
    <property type="entry name" value="ATPase_P-type"/>
    <property type="match status" value="2"/>
</dbReference>
<keyword evidence="9" id="KW-1185">Reference proteome</keyword>
<dbReference type="InterPro" id="IPR059000">
    <property type="entry name" value="ATPase_P-type_domA"/>
</dbReference>
<dbReference type="Gene3D" id="3.40.50.1000">
    <property type="entry name" value="HAD superfamily/HAD-like"/>
    <property type="match status" value="1"/>
</dbReference>
<dbReference type="PANTHER" id="PTHR42861">
    <property type="entry name" value="CALCIUM-TRANSPORTING ATPASE"/>
    <property type="match status" value="1"/>
</dbReference>
<dbReference type="InterPro" id="IPR018303">
    <property type="entry name" value="ATPase_P-typ_P_site"/>
</dbReference>
<feature type="transmembrane region" description="Helical" evidence="6">
    <location>
        <begin position="662"/>
        <end position="682"/>
    </location>
</feature>
<dbReference type="PROSITE" id="PS00154">
    <property type="entry name" value="ATPASE_E1_E2"/>
    <property type="match status" value="1"/>
</dbReference>
<keyword evidence="2 6" id="KW-0812">Transmembrane</keyword>
<evidence type="ECO:0000313" key="9">
    <source>
        <dbReference type="Proteomes" id="UP000622405"/>
    </source>
</evidence>
<gene>
    <name evidence="8" type="ORF">GH811_06395</name>
</gene>
<feature type="domain" description="P-type ATPase A" evidence="7">
    <location>
        <begin position="99"/>
        <end position="197"/>
    </location>
</feature>
<keyword evidence="4 6" id="KW-1133">Transmembrane helix</keyword>
<comment type="caution">
    <text evidence="8">The sequence shown here is derived from an EMBL/GenBank/DDBJ whole genome shotgun (WGS) entry which is preliminary data.</text>
</comment>
<sequence length="799" mass="87872">MENNINLEIGLTQAQVEERVAAGKVNIQPQSKTKTIGRIIKDNSLTLFNMLNIILALMVIFVQSFQNLLFINIVIINTFIGIVQEIKAKKTIDKLSLISQPHVTVLRDGNPQEIIFEKIVMDDILVLKAGKQIPSDSRVVKGELEVNESLLTGESDSIMKYIGDTLLSGSFVVSGQATVQVTQVGLENYASKLVEAVKVAKKPNSEIMNALAFIMKSISIVIVPLGLLLLYKQLIVQGLPLQAGVTQTVAALIGMIPEGLVLLTSVALAVGVIRLGQHQTLVQELYCIETLARVDMLCLDKTGTITEGNMEVLSMETICHDKNPVQAIRALIANLKDDNATFRALSESCKGEAPKWECDRVIPFSSERKWSGAYFGGQGSFVIGAPEFILKDRYPEIQEKVEQYASEGNRVLMLGYAAEPFKDDGSLPDNIKTMALLPMGDKIRQEAKKTLEFFRNQGVEIKVISGDNPVTVSQVAHRAGLLDWDNVVDAATLTEDEDVRNAAQAYSVFGRVTPGQKRLLIEALKNQGHTVAMTGDGVNDVLALREADCSIAMAEGSDAVRQVSQLVLLDSNFANFTRVLMEGRRVINNITRAASLFLVKTMFSLMLAVIVIIANEAYPFVPIQLTLISALTIGAPSVFLALEPNKNRITGNFLEKVLKKSLPGALTVVFNVVMIMIVGSYLPLDHQQISTLAVISTGLIGLVILFRVCQPLDNKRWALFFAMTVSFLCCVLFLEDLFFLTPIPDFLPAMFIVLGITMVDIYPLLKIFSWTVNQAEGLLNRRDKEKNTAKATVLEKLRD</sequence>
<evidence type="ECO:0000256" key="6">
    <source>
        <dbReference type="SAM" id="Phobius"/>
    </source>
</evidence>
<proteinExistence type="predicted"/>
<dbReference type="Pfam" id="PF00702">
    <property type="entry name" value="Hydrolase"/>
    <property type="match status" value="1"/>
</dbReference>
<feature type="transmembrane region" description="Helical" evidence="6">
    <location>
        <begin position="210"/>
        <end position="231"/>
    </location>
</feature>
<comment type="subcellular location">
    <subcellularLocation>
        <location evidence="1">Membrane</location>
        <topology evidence="1">Multi-pass membrane protein</topology>
    </subcellularLocation>
</comment>
<dbReference type="SUPFAM" id="SSF56784">
    <property type="entry name" value="HAD-like"/>
    <property type="match status" value="1"/>
</dbReference>
<reference evidence="8 9" key="1">
    <citation type="journal article" date="2020" name="mSystems">
        <title>Defining Genomic and Predicted Metabolic Features of the Acetobacterium Genus.</title>
        <authorList>
            <person name="Ross D.E."/>
            <person name="Marshall C.W."/>
            <person name="Gulliver D."/>
            <person name="May H.D."/>
            <person name="Norman R.S."/>
        </authorList>
    </citation>
    <scope>NUCLEOTIDE SEQUENCE [LARGE SCALE GENOMIC DNA]</scope>
    <source>
        <strain evidence="8 9">DSM 4132</strain>
    </source>
</reference>
<dbReference type="RefSeq" id="WP_186893746.1">
    <property type="nucleotide sequence ID" value="NZ_WJBE01000004.1"/>
</dbReference>
<dbReference type="Proteomes" id="UP000622405">
    <property type="component" value="Unassembled WGS sequence"/>
</dbReference>
<feature type="transmembrane region" description="Helical" evidence="6">
    <location>
        <begin position="746"/>
        <end position="765"/>
    </location>
</feature>
<evidence type="ECO:0000256" key="4">
    <source>
        <dbReference type="ARBA" id="ARBA00022989"/>
    </source>
</evidence>
<dbReference type="SUPFAM" id="SSF81665">
    <property type="entry name" value="Calcium ATPase, transmembrane domain M"/>
    <property type="match status" value="1"/>
</dbReference>
<keyword evidence="3" id="KW-1278">Translocase</keyword>
<evidence type="ECO:0000256" key="1">
    <source>
        <dbReference type="ARBA" id="ARBA00004141"/>
    </source>
</evidence>